<keyword evidence="4" id="KW-1185">Reference proteome</keyword>
<evidence type="ECO:0000256" key="2">
    <source>
        <dbReference type="ARBA" id="ARBA00049988"/>
    </source>
</evidence>
<reference evidence="3 4" key="1">
    <citation type="journal article" date="2014" name="Nature">
        <title>An environmental bacterial taxon with a large and distinct metabolic repertoire.</title>
        <authorList>
            <person name="Wilson M.C."/>
            <person name="Mori T."/>
            <person name="Ruckert C."/>
            <person name="Uria A.R."/>
            <person name="Helf M.J."/>
            <person name="Takada K."/>
            <person name="Gernert C."/>
            <person name="Steffens U.A."/>
            <person name="Heycke N."/>
            <person name="Schmitt S."/>
            <person name="Rinke C."/>
            <person name="Helfrich E.J."/>
            <person name="Brachmann A.O."/>
            <person name="Gurgui C."/>
            <person name="Wakimoto T."/>
            <person name="Kracht M."/>
            <person name="Crusemann M."/>
            <person name="Hentschel U."/>
            <person name="Abe I."/>
            <person name="Matsunaga S."/>
            <person name="Kalinowski J."/>
            <person name="Takeyama H."/>
            <person name="Piel J."/>
        </authorList>
    </citation>
    <scope>NUCLEOTIDE SEQUENCE [LARGE SCALE GENOMIC DNA]</scope>
    <source>
        <strain evidence="4">TSY2</strain>
    </source>
</reference>
<evidence type="ECO:0000313" key="3">
    <source>
        <dbReference type="EMBL" id="ETX08196.1"/>
    </source>
</evidence>
<name>W4ME43_9BACT</name>
<keyword evidence="1" id="KW-1277">Toxin-antitoxin system</keyword>
<comment type="similarity">
    <text evidence="2">Belongs to the TacA antitoxin family.</text>
</comment>
<dbReference type="EMBL" id="AZHX01000277">
    <property type="protein sequence ID" value="ETX08196.1"/>
    <property type="molecule type" value="Genomic_DNA"/>
</dbReference>
<evidence type="ECO:0000256" key="1">
    <source>
        <dbReference type="ARBA" id="ARBA00022649"/>
    </source>
</evidence>
<gene>
    <name evidence="3" type="ORF">ETSY2_06790</name>
</gene>
<dbReference type="Pfam" id="PF08681">
    <property type="entry name" value="TacA1"/>
    <property type="match status" value="1"/>
</dbReference>
<dbReference type="InterPro" id="IPR010985">
    <property type="entry name" value="Ribbon_hlx_hlx"/>
</dbReference>
<dbReference type="GO" id="GO:0006355">
    <property type="term" value="P:regulation of DNA-templated transcription"/>
    <property type="evidence" value="ECO:0007669"/>
    <property type="project" value="InterPro"/>
</dbReference>
<evidence type="ECO:0008006" key="5">
    <source>
        <dbReference type="Google" id="ProtNLM"/>
    </source>
</evidence>
<evidence type="ECO:0000313" key="4">
    <source>
        <dbReference type="Proteomes" id="UP000019140"/>
    </source>
</evidence>
<dbReference type="SUPFAM" id="SSF47598">
    <property type="entry name" value="Ribbon-helix-helix"/>
    <property type="match status" value="1"/>
</dbReference>
<dbReference type="Proteomes" id="UP000019140">
    <property type="component" value="Unassembled WGS sequence"/>
</dbReference>
<dbReference type="PANTHER" id="PTHR35401:SF2">
    <property type="entry name" value="ABC-TYPE TRANSPORT SYSTEM"/>
    <property type="match status" value="1"/>
</dbReference>
<organism evidence="3 4">
    <name type="scientific">Candidatus Entotheonella gemina</name>
    <dbReference type="NCBI Taxonomy" id="1429439"/>
    <lineage>
        <taxon>Bacteria</taxon>
        <taxon>Pseudomonadati</taxon>
        <taxon>Nitrospinota/Tectimicrobiota group</taxon>
        <taxon>Candidatus Tectimicrobiota</taxon>
        <taxon>Candidatus Entotheonellia</taxon>
        <taxon>Candidatus Entotheonellales</taxon>
        <taxon>Candidatus Entotheonellaceae</taxon>
        <taxon>Candidatus Entotheonella</taxon>
    </lineage>
</organism>
<proteinExistence type="inferred from homology"/>
<protein>
    <recommendedName>
        <fullName evidence="5">DUF1778 domain-containing protein</fullName>
    </recommendedName>
</protein>
<accession>W4ME43</accession>
<dbReference type="HOGENOM" id="CLU_152494_2_0_7"/>
<dbReference type="AlphaFoldDB" id="W4ME43"/>
<dbReference type="Gene3D" id="1.20.5.780">
    <property type="entry name" value="Single helix bin"/>
    <property type="match status" value="1"/>
</dbReference>
<comment type="caution">
    <text evidence="3">The sequence shown here is derived from an EMBL/GenBank/DDBJ whole genome shotgun (WGS) entry which is preliminary data.</text>
</comment>
<dbReference type="InterPro" id="IPR014795">
    <property type="entry name" value="TacA_1-like"/>
</dbReference>
<sequence length="97" mass="10794">MITRSKEGTKSSSGEKTARLEARITVAQKELFQRAAALQGRSLTDFLVSSAQEQAMRTIREHEVMELSARDREAFVTALLDSPEPGPRLRKAADSYL</sequence>
<dbReference type="PANTHER" id="PTHR35401">
    <property type="entry name" value="COPG FAMILY HELIX-TURN-HELIX PROTEIN-RELATED-RELATED"/>
    <property type="match status" value="1"/>
</dbReference>